<dbReference type="InterPro" id="IPR017853">
    <property type="entry name" value="GH"/>
</dbReference>
<dbReference type="PANTHER" id="PTHR14363:SF21">
    <property type="entry name" value="HEPARANASE-LIKE PROTEIN 1"/>
    <property type="match status" value="1"/>
</dbReference>
<name>A0A4S8JSY6_MUSBA</name>
<dbReference type="GO" id="GO:0009505">
    <property type="term" value="C:plant-type cell wall"/>
    <property type="evidence" value="ECO:0007669"/>
    <property type="project" value="TreeGrafter"/>
</dbReference>
<dbReference type="Gene3D" id="3.20.20.80">
    <property type="entry name" value="Glycosidases"/>
    <property type="match status" value="1"/>
</dbReference>
<evidence type="ECO:0000313" key="4">
    <source>
        <dbReference type="Proteomes" id="UP000317650"/>
    </source>
</evidence>
<accession>A0A4S8JSY6</accession>
<keyword evidence="4" id="KW-1185">Reference proteome</keyword>
<evidence type="ECO:0000256" key="2">
    <source>
        <dbReference type="SAM" id="SignalP"/>
    </source>
</evidence>
<evidence type="ECO:0008006" key="5">
    <source>
        <dbReference type="Google" id="ProtNLM"/>
    </source>
</evidence>
<dbReference type="GO" id="GO:0004566">
    <property type="term" value="F:beta-glucuronidase activity"/>
    <property type="evidence" value="ECO:0007669"/>
    <property type="project" value="TreeGrafter"/>
</dbReference>
<feature type="signal peptide" evidence="2">
    <location>
        <begin position="1"/>
        <end position="18"/>
    </location>
</feature>
<keyword evidence="2" id="KW-0732">Signal</keyword>
<reference evidence="3 4" key="1">
    <citation type="journal article" date="2019" name="Nat. Plants">
        <title>Genome sequencing of Musa balbisiana reveals subgenome evolution and function divergence in polyploid bananas.</title>
        <authorList>
            <person name="Yao X."/>
        </authorList>
    </citation>
    <scope>NUCLEOTIDE SEQUENCE [LARGE SCALE GENOMIC DNA]</scope>
    <source>
        <strain evidence="4">cv. DH-PKW</strain>
        <tissue evidence="3">Leaves</tissue>
    </source>
</reference>
<protein>
    <recommendedName>
        <fullName evidence="5">Heparanase-like protein 1</fullName>
    </recommendedName>
</protein>
<dbReference type="GO" id="GO:0016020">
    <property type="term" value="C:membrane"/>
    <property type="evidence" value="ECO:0007669"/>
    <property type="project" value="InterPro"/>
</dbReference>
<dbReference type="PANTHER" id="PTHR14363">
    <property type="entry name" value="HEPARANASE-RELATED"/>
    <property type="match status" value="1"/>
</dbReference>
<feature type="chain" id="PRO_5020935879" description="Heparanase-like protein 1" evidence="2">
    <location>
        <begin position="19"/>
        <end position="372"/>
    </location>
</feature>
<dbReference type="STRING" id="52838.A0A4S8JSY6"/>
<dbReference type="SUPFAM" id="SSF51445">
    <property type="entry name" value="(Trans)glycosidases"/>
    <property type="match status" value="2"/>
</dbReference>
<proteinExistence type="inferred from homology"/>
<dbReference type="EMBL" id="PYDT01000003">
    <property type="protein sequence ID" value="THU65236.1"/>
    <property type="molecule type" value="Genomic_DNA"/>
</dbReference>
<evidence type="ECO:0000313" key="3">
    <source>
        <dbReference type="EMBL" id="THU65236.1"/>
    </source>
</evidence>
<dbReference type="Proteomes" id="UP000317650">
    <property type="component" value="Chromosome 5"/>
</dbReference>
<gene>
    <name evidence="3" type="ORF">C4D60_Mb05t01530</name>
</gene>
<comment type="similarity">
    <text evidence="1">Belongs to the glycosyl hydrolase 79 family.</text>
</comment>
<dbReference type="InterPro" id="IPR005199">
    <property type="entry name" value="Glyco_hydro_79"/>
</dbReference>
<dbReference type="Pfam" id="PF03662">
    <property type="entry name" value="Glyco_hydro_79n"/>
    <property type="match status" value="3"/>
</dbReference>
<organism evidence="3 4">
    <name type="scientific">Musa balbisiana</name>
    <name type="common">Banana</name>
    <dbReference type="NCBI Taxonomy" id="52838"/>
    <lineage>
        <taxon>Eukaryota</taxon>
        <taxon>Viridiplantae</taxon>
        <taxon>Streptophyta</taxon>
        <taxon>Embryophyta</taxon>
        <taxon>Tracheophyta</taxon>
        <taxon>Spermatophyta</taxon>
        <taxon>Magnoliopsida</taxon>
        <taxon>Liliopsida</taxon>
        <taxon>Zingiberales</taxon>
        <taxon>Musaceae</taxon>
        <taxon>Musa</taxon>
    </lineage>
</organism>
<sequence length="372" mass="41467">MILQLVLLVLCSIGGALSEESPDVTIIVKGSDLAAETDDTFVCATLDWWPHDKCNYNQCPWGQSSVLNLDLSHPFLAKAIQAFDHLRIRVGGSLQDQVVYGAPSLEAIITFGLNALRGRHRVHNGMWAGDWNSTNTRDFIEYTISKGYQVDSWEFGKPFPILFFRQEKSNRLKLKGGLLDASGNELSGRGIGARVSAEQYAKDLVVLRALLKELYEDSNTQPMLVAPGGFFDQQWYAQLLQDSGLGVVNVMTHHIYNLGGGDDSHIESKIMDPQYLSRVADTFRNLQLTIERHGPWSSAWVGEAGGAFNSGSRLFHATSQTKDLYLDQLGMASKYNTKVYCRQTLIGGNYGLLDTNTFIPNPDYYRQDIQNT</sequence>
<comment type="caution">
    <text evidence="3">The sequence shown here is derived from an EMBL/GenBank/DDBJ whole genome shotgun (WGS) entry which is preliminary data.</text>
</comment>
<dbReference type="AlphaFoldDB" id="A0A4S8JSY6"/>
<evidence type="ECO:0000256" key="1">
    <source>
        <dbReference type="ARBA" id="ARBA00009800"/>
    </source>
</evidence>